<proteinExistence type="predicted"/>
<accession>S2RXM3</accession>
<evidence type="ECO:0000313" key="1">
    <source>
        <dbReference type="EMBL" id="EPC82155.1"/>
    </source>
</evidence>
<gene>
    <name evidence="1" type="ORF">Lpp126_05205</name>
</gene>
<comment type="caution">
    <text evidence="1">The sequence shown here is derived from an EMBL/GenBank/DDBJ whole genome shotgun (WGS) entry which is preliminary data.</text>
</comment>
<dbReference type="EMBL" id="ANKC01000348">
    <property type="protein sequence ID" value="EPC82155.1"/>
    <property type="molecule type" value="Genomic_DNA"/>
</dbReference>
<dbReference type="Proteomes" id="UP000014243">
    <property type="component" value="Unassembled WGS sequence"/>
</dbReference>
<protein>
    <submittedName>
        <fullName evidence="1">Beta-lactamase class A</fullName>
    </submittedName>
</protein>
<evidence type="ECO:0000313" key="2">
    <source>
        <dbReference type="Proteomes" id="UP000014243"/>
    </source>
</evidence>
<organism evidence="1 2">
    <name type="scientific">Lacticaseibacillus paracasei subsp. paracasei Lpp126</name>
    <dbReference type="NCBI Taxonomy" id="1256206"/>
    <lineage>
        <taxon>Bacteria</taxon>
        <taxon>Bacillati</taxon>
        <taxon>Bacillota</taxon>
        <taxon>Bacilli</taxon>
        <taxon>Lactobacillales</taxon>
        <taxon>Lactobacillaceae</taxon>
        <taxon>Lacticaseibacillus</taxon>
    </lineage>
</organism>
<name>S2RXM3_LACPA</name>
<sequence>MTQFDYDRQTAMAFSQQVGHLIVQAFQEKRDRFL</sequence>
<reference evidence="1 2" key="1">
    <citation type="journal article" date="2013" name="PLoS ONE">
        <title>Lactobacillus paracasei comparative genomics: towards species pan-genome definition and exploitation of diversity.</title>
        <authorList>
            <person name="Smokvina T."/>
            <person name="Wels M."/>
            <person name="Polka J."/>
            <person name="Chervaux C."/>
            <person name="Brisse S."/>
            <person name="Boekhorst J."/>
            <person name="van Hylckama Vlieg J.E."/>
            <person name="Siezen R.J."/>
        </authorList>
    </citation>
    <scope>NUCLEOTIDE SEQUENCE [LARGE SCALE GENOMIC DNA]</scope>
    <source>
        <strain evidence="1 2">Lpp126</strain>
    </source>
</reference>
<dbReference type="AlphaFoldDB" id="S2RXM3"/>